<proteinExistence type="predicted"/>
<evidence type="ECO:0000313" key="3">
    <source>
        <dbReference type="Proteomes" id="UP001595906"/>
    </source>
</evidence>
<protein>
    <recommendedName>
        <fullName evidence="4">LTXXQ motif family protein</fullName>
    </recommendedName>
</protein>
<comment type="caution">
    <text evidence="2">The sequence shown here is derived from an EMBL/GenBank/DDBJ whole genome shotgun (WGS) entry which is preliminary data.</text>
</comment>
<accession>A0ABV8PXJ1</accession>
<organism evidence="2 3">
    <name type="scientific">Parasediminibacterium paludis</name>
    <dbReference type="NCBI Taxonomy" id="908966"/>
    <lineage>
        <taxon>Bacteria</taxon>
        <taxon>Pseudomonadati</taxon>
        <taxon>Bacteroidota</taxon>
        <taxon>Chitinophagia</taxon>
        <taxon>Chitinophagales</taxon>
        <taxon>Chitinophagaceae</taxon>
        <taxon>Parasediminibacterium</taxon>
    </lineage>
</organism>
<sequence length="125" mass="14585">MNKKHIIIVILLVASHVCLSQTVDTTVIKAKTEAEIKFLKARFAIDSVQTIKLYAKLYNFYANKEAGEHNKSRATIENTQNAYETLLKKELTDAQFKKYNDLRKQHQQLYEQRIQRKHGVDSTHH</sequence>
<dbReference type="EMBL" id="JBHSDC010000007">
    <property type="protein sequence ID" value="MFC4231490.1"/>
    <property type="molecule type" value="Genomic_DNA"/>
</dbReference>
<feature type="signal peptide" evidence="1">
    <location>
        <begin position="1"/>
        <end position="20"/>
    </location>
</feature>
<evidence type="ECO:0008006" key="4">
    <source>
        <dbReference type="Google" id="ProtNLM"/>
    </source>
</evidence>
<keyword evidence="1" id="KW-0732">Signal</keyword>
<reference evidence="3" key="1">
    <citation type="journal article" date="2019" name="Int. J. Syst. Evol. Microbiol.">
        <title>The Global Catalogue of Microorganisms (GCM) 10K type strain sequencing project: providing services to taxonomists for standard genome sequencing and annotation.</title>
        <authorList>
            <consortium name="The Broad Institute Genomics Platform"/>
            <consortium name="The Broad Institute Genome Sequencing Center for Infectious Disease"/>
            <person name="Wu L."/>
            <person name="Ma J."/>
        </authorList>
    </citation>
    <scope>NUCLEOTIDE SEQUENCE [LARGE SCALE GENOMIC DNA]</scope>
    <source>
        <strain evidence="3">CECT 8010</strain>
    </source>
</reference>
<dbReference type="Proteomes" id="UP001595906">
    <property type="component" value="Unassembled WGS sequence"/>
</dbReference>
<dbReference type="RefSeq" id="WP_379012980.1">
    <property type="nucleotide sequence ID" value="NZ_JBHSDC010000007.1"/>
</dbReference>
<evidence type="ECO:0000313" key="2">
    <source>
        <dbReference type="EMBL" id="MFC4231490.1"/>
    </source>
</evidence>
<evidence type="ECO:0000256" key="1">
    <source>
        <dbReference type="SAM" id="SignalP"/>
    </source>
</evidence>
<name>A0ABV8PXJ1_9BACT</name>
<feature type="chain" id="PRO_5046280361" description="LTXXQ motif family protein" evidence="1">
    <location>
        <begin position="21"/>
        <end position="125"/>
    </location>
</feature>
<keyword evidence="3" id="KW-1185">Reference proteome</keyword>
<gene>
    <name evidence="2" type="ORF">ACFOW1_06300</name>
</gene>